<dbReference type="RefSeq" id="WP_066245651.1">
    <property type="nucleotide sequence ID" value="NZ_LSGP01000026.1"/>
</dbReference>
<dbReference type="OrthoDB" id="9798935at2"/>
<dbReference type="AlphaFoldDB" id="A0A154BM48"/>
<dbReference type="InterPro" id="IPR051933">
    <property type="entry name" value="Resuscitation_pf_RpfB"/>
</dbReference>
<feature type="chain" id="PRO_5007594829" description="3D domain-containing protein" evidence="2">
    <location>
        <begin position="26"/>
        <end position="247"/>
    </location>
</feature>
<dbReference type="Pfam" id="PF06725">
    <property type="entry name" value="3D"/>
    <property type="match status" value="1"/>
</dbReference>
<feature type="signal peptide" evidence="2">
    <location>
        <begin position="1"/>
        <end position="25"/>
    </location>
</feature>
<dbReference type="InterPro" id="IPR010611">
    <property type="entry name" value="3D_dom"/>
</dbReference>
<evidence type="ECO:0000256" key="1">
    <source>
        <dbReference type="ARBA" id="ARBA00022729"/>
    </source>
</evidence>
<dbReference type="SUPFAM" id="SSF50685">
    <property type="entry name" value="Barwin-like endoglucanases"/>
    <property type="match status" value="1"/>
</dbReference>
<reference evidence="4 5" key="1">
    <citation type="submission" date="2016-02" db="EMBL/GenBank/DDBJ databases">
        <title>Anaerosporomusa subterraneum gen. nov., sp. nov., a spore-forming obligate anaerobe isolated from saprolite.</title>
        <authorList>
            <person name="Choi J.K."/>
            <person name="Shah M."/>
            <person name="Yee N."/>
        </authorList>
    </citation>
    <scope>NUCLEOTIDE SEQUENCE [LARGE SCALE GENOMIC DNA]</scope>
    <source>
        <strain evidence="4 5">RU4</strain>
    </source>
</reference>
<proteinExistence type="predicted"/>
<feature type="domain" description="3D" evidence="3">
    <location>
        <begin position="188"/>
        <end position="247"/>
    </location>
</feature>
<dbReference type="PANTHER" id="PTHR39160:SF4">
    <property type="entry name" value="RESUSCITATION-PROMOTING FACTOR RPFB"/>
    <property type="match status" value="1"/>
</dbReference>
<dbReference type="InterPro" id="IPR036908">
    <property type="entry name" value="RlpA-like_sf"/>
</dbReference>
<evidence type="ECO:0000313" key="4">
    <source>
        <dbReference type="EMBL" id="KYZ75049.1"/>
    </source>
</evidence>
<keyword evidence="5" id="KW-1185">Reference proteome</keyword>
<keyword evidence="1 2" id="KW-0732">Signal</keyword>
<evidence type="ECO:0000313" key="5">
    <source>
        <dbReference type="Proteomes" id="UP000076268"/>
    </source>
</evidence>
<dbReference type="GO" id="GO:0004553">
    <property type="term" value="F:hydrolase activity, hydrolyzing O-glycosyl compounds"/>
    <property type="evidence" value="ECO:0007669"/>
    <property type="project" value="InterPro"/>
</dbReference>
<dbReference type="PANTHER" id="PTHR39160">
    <property type="entry name" value="CELL WALL-BINDING PROTEIN YOCH"/>
    <property type="match status" value="1"/>
</dbReference>
<dbReference type="Gene3D" id="2.40.40.10">
    <property type="entry name" value="RlpA-like domain"/>
    <property type="match status" value="1"/>
</dbReference>
<dbReference type="Proteomes" id="UP000076268">
    <property type="component" value="Unassembled WGS sequence"/>
</dbReference>
<evidence type="ECO:0000256" key="2">
    <source>
        <dbReference type="SAM" id="SignalP"/>
    </source>
</evidence>
<protein>
    <recommendedName>
        <fullName evidence="3">3D domain-containing protein</fullName>
    </recommendedName>
</protein>
<evidence type="ECO:0000259" key="3">
    <source>
        <dbReference type="Pfam" id="PF06725"/>
    </source>
</evidence>
<organism evidence="4 5">
    <name type="scientific">Anaerosporomusa subterranea</name>
    <dbReference type="NCBI Taxonomy" id="1794912"/>
    <lineage>
        <taxon>Bacteria</taxon>
        <taxon>Bacillati</taxon>
        <taxon>Bacillota</taxon>
        <taxon>Negativicutes</taxon>
        <taxon>Acetonemataceae</taxon>
        <taxon>Anaerosporomusa</taxon>
    </lineage>
</organism>
<accession>A0A154BM48</accession>
<dbReference type="GO" id="GO:0009254">
    <property type="term" value="P:peptidoglycan turnover"/>
    <property type="evidence" value="ECO:0007669"/>
    <property type="project" value="InterPro"/>
</dbReference>
<comment type="caution">
    <text evidence="4">The sequence shown here is derived from an EMBL/GenBank/DDBJ whole genome shotgun (WGS) entry which is preliminary data.</text>
</comment>
<gene>
    <name evidence="4" type="ORF">AXX12_15855</name>
</gene>
<sequence length="247" mass="26383">MQKIFVAVLAAAMLQLATPAAPVSAASLEQRLFELVAQNPNLLQQAIEVKQDLDQGNKDAALNKVAAAVVANNNSEVVSMLADGTLVETVSTQVRQGVEGRVRQQVEEQVVPKLLPYQSQISTVAKLLNIQSPLTPSTVVESDTQTGAPDNYKKVVDMTATAYAPGSEDNGKWGDLTYMGGTVKKGVAAVDPSVIPMGTRLWVEGYGEAIAEDQGSAIKGDRIDLAFNTRPEALDYGIQKVKVYVLK</sequence>
<dbReference type="STRING" id="1794912.AXX12_15855"/>
<dbReference type="CDD" id="cd14667">
    <property type="entry name" value="3D_containing_proteins"/>
    <property type="match status" value="1"/>
</dbReference>
<dbReference type="GO" id="GO:0019867">
    <property type="term" value="C:outer membrane"/>
    <property type="evidence" value="ECO:0007669"/>
    <property type="project" value="InterPro"/>
</dbReference>
<dbReference type="InterPro" id="IPR059180">
    <property type="entry name" value="3D_YorM"/>
</dbReference>
<name>A0A154BM48_ANASB</name>
<dbReference type="EMBL" id="LSGP01000026">
    <property type="protein sequence ID" value="KYZ75049.1"/>
    <property type="molecule type" value="Genomic_DNA"/>
</dbReference>